<dbReference type="EMBL" id="UINC01032693">
    <property type="protein sequence ID" value="SVB20773.1"/>
    <property type="molecule type" value="Genomic_DNA"/>
</dbReference>
<gene>
    <name evidence="1" type="ORF">METZ01_LOCUS173627</name>
</gene>
<name>A0A382C633_9ZZZZ</name>
<evidence type="ECO:0000313" key="1">
    <source>
        <dbReference type="EMBL" id="SVB20773.1"/>
    </source>
</evidence>
<proteinExistence type="predicted"/>
<protein>
    <submittedName>
        <fullName evidence="1">Uncharacterized protein</fullName>
    </submittedName>
</protein>
<reference evidence="1" key="1">
    <citation type="submission" date="2018-05" db="EMBL/GenBank/DDBJ databases">
        <authorList>
            <person name="Lanie J.A."/>
            <person name="Ng W.-L."/>
            <person name="Kazmierczak K.M."/>
            <person name="Andrzejewski T.M."/>
            <person name="Davidsen T.M."/>
            <person name="Wayne K.J."/>
            <person name="Tettelin H."/>
            <person name="Glass J.I."/>
            <person name="Rusch D."/>
            <person name="Podicherti R."/>
            <person name="Tsui H.-C.T."/>
            <person name="Winkler M.E."/>
        </authorList>
    </citation>
    <scope>NUCLEOTIDE SEQUENCE</scope>
</reference>
<dbReference type="AlphaFoldDB" id="A0A382C633"/>
<accession>A0A382C633</accession>
<organism evidence="1">
    <name type="scientific">marine metagenome</name>
    <dbReference type="NCBI Taxonomy" id="408172"/>
    <lineage>
        <taxon>unclassified sequences</taxon>
        <taxon>metagenomes</taxon>
        <taxon>ecological metagenomes</taxon>
    </lineage>
</organism>
<sequence length="49" mass="5621">MNEDSKKKIEEALDLYFDSMYESDSDKVAGLSARNFLMHRLILIKVAGK</sequence>